<dbReference type="Proteomes" id="UP000233469">
    <property type="component" value="Unassembled WGS sequence"/>
</dbReference>
<dbReference type="VEuPathDB" id="FungiDB:RhiirFUN_008446"/>
<sequence>MQDYSTHIQYNEDNSVNVPFGRAAEWYIANHSLLKDRRLKSQSHELLEQINSKKRDKLCWSWIMYCAGDGNVGKCRAGCKNSESPNGLKSYQDIHLCKVRIKSEIKDNSGPLTSALIQKKEKLIKFEEAVLNEFNIASNTSYTNQSPTSSSTFQFPTPITITNFHPYLYNSYTNPLYNLSSSLHNTHTNSSLNGSYMHLANLYTHPPYTSSHIPFLPSSYPSSYPPS</sequence>
<accession>A0A2N1N678</accession>
<organism evidence="1 2">
    <name type="scientific">Rhizophagus irregularis</name>
    <dbReference type="NCBI Taxonomy" id="588596"/>
    <lineage>
        <taxon>Eukaryota</taxon>
        <taxon>Fungi</taxon>
        <taxon>Fungi incertae sedis</taxon>
        <taxon>Mucoromycota</taxon>
        <taxon>Glomeromycotina</taxon>
        <taxon>Glomeromycetes</taxon>
        <taxon>Glomerales</taxon>
        <taxon>Glomeraceae</taxon>
        <taxon>Rhizophagus</taxon>
    </lineage>
</organism>
<comment type="caution">
    <text evidence="1">The sequence shown here is derived from an EMBL/GenBank/DDBJ whole genome shotgun (WGS) entry which is preliminary data.</text>
</comment>
<proteinExistence type="predicted"/>
<dbReference type="VEuPathDB" id="FungiDB:FUN_008076"/>
<dbReference type="VEuPathDB" id="FungiDB:RhiirA1_533259"/>
<evidence type="ECO:0000313" key="2">
    <source>
        <dbReference type="Proteomes" id="UP000233469"/>
    </source>
</evidence>
<gene>
    <name evidence="1" type="ORF">RhiirC2_850724</name>
</gene>
<reference evidence="1 2" key="1">
    <citation type="submission" date="2016-04" db="EMBL/GenBank/DDBJ databases">
        <title>Genome analyses suggest a sexual origin of heterokaryosis in a supposedly ancient asexual fungus.</title>
        <authorList>
            <person name="Ropars J."/>
            <person name="Sedzielewska K."/>
            <person name="Noel J."/>
            <person name="Charron P."/>
            <person name="Farinelli L."/>
            <person name="Marton T."/>
            <person name="Kruger M."/>
            <person name="Pelin A."/>
            <person name="Brachmann A."/>
            <person name="Corradi N."/>
        </authorList>
    </citation>
    <scope>NUCLEOTIDE SEQUENCE [LARGE SCALE GENOMIC DNA]</scope>
    <source>
        <strain evidence="1 2">C2</strain>
    </source>
</reference>
<dbReference type="AlphaFoldDB" id="A0A2N1N678"/>
<protein>
    <submittedName>
        <fullName evidence="1">Uncharacterized protein</fullName>
    </submittedName>
</protein>
<evidence type="ECO:0000313" key="1">
    <source>
        <dbReference type="EMBL" id="PKK69426.1"/>
    </source>
</evidence>
<dbReference type="EMBL" id="LLXL01000727">
    <property type="protein sequence ID" value="PKK69426.1"/>
    <property type="molecule type" value="Genomic_DNA"/>
</dbReference>
<reference evidence="1 2" key="2">
    <citation type="submission" date="2017-10" db="EMBL/GenBank/DDBJ databases">
        <title>Extensive intraspecific genome diversity in a model arbuscular mycorrhizal fungus.</title>
        <authorList>
            <person name="Chen E.C.H."/>
            <person name="Morin E."/>
            <person name="Baudet D."/>
            <person name="Noel J."/>
            <person name="Ndikumana S."/>
            <person name="Charron P."/>
            <person name="St-Onge C."/>
            <person name="Giorgi J."/>
            <person name="Grigoriev I.V."/>
            <person name="Roux C."/>
            <person name="Martin F.M."/>
            <person name="Corradi N."/>
        </authorList>
    </citation>
    <scope>NUCLEOTIDE SEQUENCE [LARGE SCALE GENOMIC DNA]</scope>
    <source>
        <strain evidence="1 2">C2</strain>
    </source>
</reference>
<name>A0A2N1N678_9GLOM</name>